<dbReference type="OrthoDB" id="3025072at2759"/>
<comment type="caution">
    <text evidence="2">The sequence shown here is derived from an EMBL/GenBank/DDBJ whole genome shotgun (WGS) entry which is preliminary data.</text>
</comment>
<protein>
    <recommendedName>
        <fullName evidence="1">DUF7053 domain-containing protein</fullName>
    </recommendedName>
</protein>
<feature type="domain" description="DUF7053" evidence="1">
    <location>
        <begin position="19"/>
        <end position="148"/>
    </location>
</feature>
<gene>
    <name evidence="2" type="ORF">CVT25_010183</name>
</gene>
<organism evidence="2 3">
    <name type="scientific">Psilocybe cyanescens</name>
    <dbReference type="NCBI Taxonomy" id="93625"/>
    <lineage>
        <taxon>Eukaryota</taxon>
        <taxon>Fungi</taxon>
        <taxon>Dikarya</taxon>
        <taxon>Basidiomycota</taxon>
        <taxon>Agaricomycotina</taxon>
        <taxon>Agaricomycetes</taxon>
        <taxon>Agaricomycetidae</taxon>
        <taxon>Agaricales</taxon>
        <taxon>Agaricineae</taxon>
        <taxon>Strophariaceae</taxon>
        <taxon>Psilocybe</taxon>
    </lineage>
</organism>
<evidence type="ECO:0000313" key="2">
    <source>
        <dbReference type="EMBL" id="PPQ88607.1"/>
    </source>
</evidence>
<dbReference type="Proteomes" id="UP000283269">
    <property type="component" value="Unassembled WGS sequence"/>
</dbReference>
<dbReference type="STRING" id="93625.A0A409XD61"/>
<proteinExistence type="predicted"/>
<evidence type="ECO:0000313" key="3">
    <source>
        <dbReference type="Proteomes" id="UP000283269"/>
    </source>
</evidence>
<reference evidence="2 3" key="1">
    <citation type="journal article" date="2018" name="Evol. Lett.">
        <title>Horizontal gene cluster transfer increased hallucinogenic mushroom diversity.</title>
        <authorList>
            <person name="Reynolds H.T."/>
            <person name="Vijayakumar V."/>
            <person name="Gluck-Thaler E."/>
            <person name="Korotkin H.B."/>
            <person name="Matheny P.B."/>
            <person name="Slot J.C."/>
        </authorList>
    </citation>
    <scope>NUCLEOTIDE SEQUENCE [LARGE SCALE GENOMIC DNA]</scope>
    <source>
        <strain evidence="2 3">2631</strain>
    </source>
</reference>
<sequence length="150" mass="16888">MWPFMLTRTYVFSKTIPTSREELLRVVHDPMQSIALSPLFKFAEQDPKDPAWYTVTERLPVLGGLSESSTTFRCSFANNETGRYTEVFAGVGTHMDCTVLVEEIKENPNSAKFTEVVVLKGFILLMPYIISTMSKAHYAILDALVAKFAP</sequence>
<dbReference type="EMBL" id="NHYD01002055">
    <property type="protein sequence ID" value="PPQ88607.1"/>
    <property type="molecule type" value="Genomic_DNA"/>
</dbReference>
<dbReference type="AlphaFoldDB" id="A0A409XD61"/>
<accession>A0A409XD61</accession>
<dbReference type="Pfam" id="PF23155">
    <property type="entry name" value="DUF7053"/>
    <property type="match status" value="1"/>
</dbReference>
<evidence type="ECO:0000259" key="1">
    <source>
        <dbReference type="Pfam" id="PF23155"/>
    </source>
</evidence>
<name>A0A409XD61_PSICY</name>
<dbReference type="InterPro" id="IPR055481">
    <property type="entry name" value="DUF7053"/>
</dbReference>
<keyword evidence="3" id="KW-1185">Reference proteome</keyword>
<dbReference type="InParanoid" id="A0A409XD61"/>